<feature type="region of interest" description="Disordered" evidence="1">
    <location>
        <begin position="321"/>
        <end position="382"/>
    </location>
</feature>
<feature type="region of interest" description="Disordered" evidence="1">
    <location>
        <begin position="467"/>
        <end position="516"/>
    </location>
</feature>
<feature type="region of interest" description="Disordered" evidence="1">
    <location>
        <begin position="397"/>
        <end position="417"/>
    </location>
</feature>
<sequence>MSSSSCSVAVLFLAIARVLFALQVTPGSPCALRCLDFPTGDEFKASDSNTNTSDIACQDREFLTTDKGIKFKTCLECLETSSKVDGGESDLKWYIYSLRYSLGTCLFGQPQPPPNFTLDSACNIDKACRPLRTPLTADRLLPVSNGAFDYCTANDGLFMGPNLTPCILCLQVTEGQAYLSNFLAALEAGCRQNPQDGSILRLRGSVFATKPLTMGEPTADHEQGGRGEFTPSAIAGIVIGVVIISSAAVALCTIHLCRKRWRGTWDGSRYYKFHATPHVSYPTAGRVDRPQANDGDSSNNPPGEKASPYTVFDNYYERVGIDRSDQGGSSRNATGPEPSGSTIPTHQAYNPPTSSRTANQANLHPPVATPAPVHNEPRTNTPDSFAVQAYLNAAEDSARISPRQPPGPTAKSASQDGKFAKLCSLIPPSLRKLQAPHRDQNPPLPGEIATPGGVHRGHEMQVSHPVMQDDPAFHNGQIGATWSARRERPAPLRQPSCGDDKYIEVPLRSGKSDLYG</sequence>
<dbReference type="RefSeq" id="XP_040658057.1">
    <property type="nucleotide sequence ID" value="XM_040803024.1"/>
</dbReference>
<feature type="chain" id="PRO_5007580827" description="LPXTG-domain-containing protein" evidence="3">
    <location>
        <begin position="22"/>
        <end position="516"/>
    </location>
</feature>
<organism evidence="4 5">
    <name type="scientific">Drechmeria coniospora</name>
    <name type="common">Nematophagous fungus</name>
    <name type="synonym">Meria coniospora</name>
    <dbReference type="NCBI Taxonomy" id="98403"/>
    <lineage>
        <taxon>Eukaryota</taxon>
        <taxon>Fungi</taxon>
        <taxon>Dikarya</taxon>
        <taxon>Ascomycota</taxon>
        <taxon>Pezizomycotina</taxon>
        <taxon>Sordariomycetes</taxon>
        <taxon>Hypocreomycetidae</taxon>
        <taxon>Hypocreales</taxon>
        <taxon>Ophiocordycipitaceae</taxon>
        <taxon>Drechmeria</taxon>
    </lineage>
</organism>
<keyword evidence="2" id="KW-1133">Transmembrane helix</keyword>
<dbReference type="InParanoid" id="A0A151GNL9"/>
<feature type="compositionally biased region" description="Polar residues" evidence="1">
    <location>
        <begin position="326"/>
        <end position="362"/>
    </location>
</feature>
<evidence type="ECO:0000313" key="5">
    <source>
        <dbReference type="Proteomes" id="UP000076580"/>
    </source>
</evidence>
<dbReference type="EMBL" id="LAYC01000002">
    <property type="protein sequence ID" value="KYK58705.1"/>
    <property type="molecule type" value="Genomic_DNA"/>
</dbReference>
<keyword evidence="2" id="KW-0472">Membrane</keyword>
<evidence type="ECO:0000256" key="1">
    <source>
        <dbReference type="SAM" id="MobiDB-lite"/>
    </source>
</evidence>
<name>A0A151GNL9_DRECN</name>
<dbReference type="Proteomes" id="UP000076580">
    <property type="component" value="Chromosome 02"/>
</dbReference>
<comment type="caution">
    <text evidence="4">The sequence shown here is derived from an EMBL/GenBank/DDBJ whole genome shotgun (WGS) entry which is preliminary data.</text>
</comment>
<feature type="signal peptide" evidence="3">
    <location>
        <begin position="1"/>
        <end position="21"/>
    </location>
</feature>
<dbReference type="AlphaFoldDB" id="A0A151GNL9"/>
<keyword evidence="3" id="KW-0732">Signal</keyword>
<evidence type="ECO:0000313" key="4">
    <source>
        <dbReference type="EMBL" id="KYK58705.1"/>
    </source>
</evidence>
<evidence type="ECO:0008006" key="6">
    <source>
        <dbReference type="Google" id="ProtNLM"/>
    </source>
</evidence>
<dbReference type="GeneID" id="63718365"/>
<evidence type="ECO:0000256" key="3">
    <source>
        <dbReference type="SAM" id="SignalP"/>
    </source>
</evidence>
<protein>
    <recommendedName>
        <fullName evidence="6">LPXTG-domain-containing protein</fullName>
    </recommendedName>
</protein>
<reference evidence="4 5" key="1">
    <citation type="journal article" date="2016" name="Sci. Rep.">
        <title>Insights into Adaptations to a Near-Obligate Nematode Endoparasitic Lifestyle from the Finished Genome of Drechmeria coniospora.</title>
        <authorList>
            <person name="Zhang L."/>
            <person name="Zhou Z."/>
            <person name="Guo Q."/>
            <person name="Fokkens L."/>
            <person name="Miskei M."/>
            <person name="Pocsi I."/>
            <person name="Zhang W."/>
            <person name="Chen M."/>
            <person name="Wang L."/>
            <person name="Sun Y."/>
            <person name="Donzelli B.G."/>
            <person name="Gibson D.M."/>
            <person name="Nelson D.R."/>
            <person name="Luo J.G."/>
            <person name="Rep M."/>
            <person name="Liu H."/>
            <person name="Yang S."/>
            <person name="Wang J."/>
            <person name="Krasnoff S.B."/>
            <person name="Xu Y."/>
            <person name="Molnar I."/>
            <person name="Lin M."/>
        </authorList>
    </citation>
    <scope>NUCLEOTIDE SEQUENCE [LARGE SCALE GENOMIC DNA]</scope>
    <source>
        <strain evidence="4 5">ARSEF 6962</strain>
    </source>
</reference>
<keyword evidence="2" id="KW-0812">Transmembrane</keyword>
<accession>A0A151GNL9</accession>
<feature type="region of interest" description="Disordered" evidence="1">
    <location>
        <begin position="280"/>
        <end position="309"/>
    </location>
</feature>
<evidence type="ECO:0000256" key="2">
    <source>
        <dbReference type="SAM" id="Phobius"/>
    </source>
</evidence>
<gene>
    <name evidence="4" type="ORF">DCS_05722</name>
</gene>
<feature type="transmembrane region" description="Helical" evidence="2">
    <location>
        <begin position="233"/>
        <end position="254"/>
    </location>
</feature>
<proteinExistence type="predicted"/>
<keyword evidence="5" id="KW-1185">Reference proteome</keyword>